<reference evidence="1 2" key="1">
    <citation type="journal article" date="2018" name="Science">
        <title>The opium poppy genome and morphinan production.</title>
        <authorList>
            <person name="Guo L."/>
            <person name="Winzer T."/>
            <person name="Yang X."/>
            <person name="Li Y."/>
            <person name="Ning Z."/>
            <person name="He Z."/>
            <person name="Teodor R."/>
            <person name="Lu Y."/>
            <person name="Bowser T.A."/>
            <person name="Graham I.A."/>
            <person name="Ye K."/>
        </authorList>
    </citation>
    <scope>NUCLEOTIDE SEQUENCE [LARGE SCALE GENOMIC DNA]</scope>
    <source>
        <strain evidence="2">cv. HN1</strain>
        <tissue evidence="1">Leaves</tissue>
    </source>
</reference>
<name>A0A4Y7IJY0_PAPSO</name>
<dbReference type="AlphaFoldDB" id="A0A4Y7IJY0"/>
<proteinExistence type="predicted"/>
<keyword evidence="2" id="KW-1185">Reference proteome</keyword>
<protein>
    <submittedName>
        <fullName evidence="1">Uncharacterized protein</fullName>
    </submittedName>
</protein>
<sequence>MSWTYLQAPTSYFTHRICFYLAVSGWLGSSGVMQETPQVAGLWTGGNEMLMVIELELVELNCW</sequence>
<dbReference type="Gramene" id="RZC49203">
    <property type="protein sequence ID" value="RZC49203"/>
    <property type="gene ID" value="C5167_017631"/>
</dbReference>
<organism evidence="1 2">
    <name type="scientific">Papaver somniferum</name>
    <name type="common">Opium poppy</name>
    <dbReference type="NCBI Taxonomy" id="3469"/>
    <lineage>
        <taxon>Eukaryota</taxon>
        <taxon>Viridiplantae</taxon>
        <taxon>Streptophyta</taxon>
        <taxon>Embryophyta</taxon>
        <taxon>Tracheophyta</taxon>
        <taxon>Spermatophyta</taxon>
        <taxon>Magnoliopsida</taxon>
        <taxon>Ranunculales</taxon>
        <taxon>Papaveraceae</taxon>
        <taxon>Papaveroideae</taxon>
        <taxon>Papaver</taxon>
    </lineage>
</organism>
<dbReference type="Proteomes" id="UP000316621">
    <property type="component" value="Chromosome 2"/>
</dbReference>
<dbReference type="EMBL" id="CM010716">
    <property type="protein sequence ID" value="RZC49203.1"/>
    <property type="molecule type" value="Genomic_DNA"/>
</dbReference>
<accession>A0A4Y7IJY0</accession>
<evidence type="ECO:0000313" key="2">
    <source>
        <dbReference type="Proteomes" id="UP000316621"/>
    </source>
</evidence>
<gene>
    <name evidence="1" type="ORF">C5167_017631</name>
</gene>
<evidence type="ECO:0000313" key="1">
    <source>
        <dbReference type="EMBL" id="RZC49203.1"/>
    </source>
</evidence>